<reference evidence="2" key="1">
    <citation type="journal article" date="2019" name="Int. J. Syst. Evol. Microbiol.">
        <title>The Global Catalogue of Microorganisms (GCM) 10K type strain sequencing project: providing services to taxonomists for standard genome sequencing and annotation.</title>
        <authorList>
            <consortium name="The Broad Institute Genomics Platform"/>
            <consortium name="The Broad Institute Genome Sequencing Center for Infectious Disease"/>
            <person name="Wu L."/>
            <person name="Ma J."/>
        </authorList>
    </citation>
    <scope>NUCLEOTIDE SEQUENCE [LARGE SCALE GENOMIC DNA]</scope>
    <source>
        <strain evidence="2">CGMCC 4.7367</strain>
    </source>
</reference>
<keyword evidence="2" id="KW-1185">Reference proteome</keyword>
<evidence type="ECO:0000313" key="1">
    <source>
        <dbReference type="EMBL" id="GHH44111.1"/>
    </source>
</evidence>
<dbReference type="RefSeq" id="WP_191300219.1">
    <property type="nucleotide sequence ID" value="NZ_BNAR01000006.1"/>
</dbReference>
<comment type="caution">
    <text evidence="1">The sequence shown here is derived from an EMBL/GenBank/DDBJ whole genome shotgun (WGS) entry which is preliminary data.</text>
</comment>
<proteinExistence type="predicted"/>
<dbReference type="Proteomes" id="UP000605568">
    <property type="component" value="Unassembled WGS sequence"/>
</dbReference>
<sequence length="98" mass="10315">MVDEGAGVDEISMDPWMMATYKAANLNVMDAGGRMQGTMEESVQCAGTDGVVSQQLQDMVRGANDFMKSCELTAIAGTNNYVGADNESALVIDGVVSQ</sequence>
<name>A0ABQ3MHC5_9PSEU</name>
<dbReference type="EMBL" id="BNAR01000006">
    <property type="protein sequence ID" value="GHH44111.1"/>
    <property type="molecule type" value="Genomic_DNA"/>
</dbReference>
<protein>
    <recommendedName>
        <fullName evidence="3">Excreted virulence factor EspC, type VII ESX diderm</fullName>
    </recommendedName>
</protein>
<organism evidence="1 2">
    <name type="scientific">Lentzea cavernae</name>
    <dbReference type="NCBI Taxonomy" id="2020703"/>
    <lineage>
        <taxon>Bacteria</taxon>
        <taxon>Bacillati</taxon>
        <taxon>Actinomycetota</taxon>
        <taxon>Actinomycetes</taxon>
        <taxon>Pseudonocardiales</taxon>
        <taxon>Pseudonocardiaceae</taxon>
        <taxon>Lentzea</taxon>
    </lineage>
</organism>
<accession>A0ABQ3MHC5</accession>
<gene>
    <name evidence="1" type="ORF">GCM10017774_43090</name>
</gene>
<evidence type="ECO:0008006" key="3">
    <source>
        <dbReference type="Google" id="ProtNLM"/>
    </source>
</evidence>
<evidence type="ECO:0000313" key="2">
    <source>
        <dbReference type="Proteomes" id="UP000605568"/>
    </source>
</evidence>